<reference evidence="15 16" key="1">
    <citation type="journal article" date="2018" name="Nat. Genet.">
        <title>The Rosa genome provides new insights in the design of modern roses.</title>
        <authorList>
            <person name="Bendahmane M."/>
        </authorList>
    </citation>
    <scope>NUCLEOTIDE SEQUENCE [LARGE SCALE GENOMIC DNA]</scope>
    <source>
        <strain evidence="16">cv. Old Blush</strain>
    </source>
</reference>
<evidence type="ECO:0000256" key="4">
    <source>
        <dbReference type="ARBA" id="ARBA00022614"/>
    </source>
</evidence>
<dbReference type="Pfam" id="PF23598">
    <property type="entry name" value="LRR_14"/>
    <property type="match status" value="1"/>
</dbReference>
<dbReference type="InterPro" id="IPR032675">
    <property type="entry name" value="LRR_dom_sf"/>
</dbReference>
<gene>
    <name evidence="15" type="ORF">RchiOBHm_Chr1g0354411</name>
</gene>
<dbReference type="Pfam" id="PF08263">
    <property type="entry name" value="LRRNT_2"/>
    <property type="match status" value="1"/>
</dbReference>
<dbReference type="SUPFAM" id="SSF52058">
    <property type="entry name" value="L domain-like"/>
    <property type="match status" value="1"/>
</dbReference>
<dbReference type="EMBL" id="PDCK01000039">
    <property type="protein sequence ID" value="PRQ57996.1"/>
    <property type="molecule type" value="Genomic_DNA"/>
</dbReference>
<protein>
    <submittedName>
        <fullName evidence="15">Putative leucine-rich repeat-containing, plant-type, leucine-rich repeat domain, L</fullName>
    </submittedName>
</protein>
<dbReference type="AlphaFoldDB" id="A0A2P6SH89"/>
<feature type="domain" description="Leucine-rich repeat-containing N-terminal plant-type" evidence="13">
    <location>
        <begin position="54"/>
        <end position="91"/>
    </location>
</feature>
<dbReference type="PANTHER" id="PTHR48063">
    <property type="entry name" value="LRR RECEPTOR-LIKE KINASE"/>
    <property type="match status" value="1"/>
</dbReference>
<evidence type="ECO:0000313" key="15">
    <source>
        <dbReference type="EMBL" id="PRQ57996.1"/>
    </source>
</evidence>
<evidence type="ECO:0000259" key="13">
    <source>
        <dbReference type="Pfam" id="PF08263"/>
    </source>
</evidence>
<dbReference type="SUPFAM" id="SSF52047">
    <property type="entry name" value="RNI-like"/>
    <property type="match status" value="1"/>
</dbReference>
<sequence>MTCHKLAAASFQLLSLVSFLLFLNPDSSIFLEATTIFANSNTADDERSNAACIEEERKALLEFKRDLQDPLLALHYWVGKDCCNWHGIVCNNQTVPLPTSIGNLSNLHNLDLSSNSTSGPLPTSIGNLSNLQNLDLSSNSISGPLPTWIGSLSNLQNLYLSFNSIFGPLPTSIGSLSNLQNLYLFSYSISCPLPTSIGNLSNLQNLYLSSNSISGPLPTSIGNLSNLQSLYLSWNSISGPLPTSIGSLSNLQSLDLSSNSKMNGTIPESIGQLRELEHKYLDCCSWEVFISENHFQNTSRLHTFSLSSEASNSLVFNVSHVWIPIFNLKILYITDSKLMDTAFPMWLRSQKFLNILILQRLGISDIIPDWFWRFSPFLQYMSLSHNQLRGNLPKSVSSTLQNVSMKNNSLVGSLPLWPNVTQLSLASNRFSGPLPLNIGHEMSKLVFLDLSRNYFSGNIPRDWTG</sequence>
<dbReference type="InterPro" id="IPR003591">
    <property type="entry name" value="Leu-rich_rpt_typical-subtyp"/>
</dbReference>
<dbReference type="SMART" id="SM00369">
    <property type="entry name" value="LRR_TYP"/>
    <property type="match status" value="5"/>
</dbReference>
<evidence type="ECO:0000256" key="3">
    <source>
        <dbReference type="ARBA" id="ARBA00022475"/>
    </source>
</evidence>
<feature type="signal peptide" evidence="12">
    <location>
        <begin position="1"/>
        <end position="28"/>
    </location>
</feature>
<evidence type="ECO:0000256" key="1">
    <source>
        <dbReference type="ARBA" id="ARBA00004251"/>
    </source>
</evidence>
<evidence type="ECO:0000256" key="2">
    <source>
        <dbReference type="ARBA" id="ARBA00009592"/>
    </source>
</evidence>
<dbReference type="InterPro" id="IPR001611">
    <property type="entry name" value="Leu-rich_rpt"/>
</dbReference>
<keyword evidence="5" id="KW-0812">Transmembrane</keyword>
<comment type="similarity">
    <text evidence="2">Belongs to the RLP family.</text>
</comment>
<keyword evidence="16" id="KW-1185">Reference proteome</keyword>
<keyword evidence="10" id="KW-0675">Receptor</keyword>
<evidence type="ECO:0000256" key="10">
    <source>
        <dbReference type="ARBA" id="ARBA00023170"/>
    </source>
</evidence>
<dbReference type="InterPro" id="IPR046956">
    <property type="entry name" value="RLP23-like"/>
</dbReference>
<dbReference type="InterPro" id="IPR013210">
    <property type="entry name" value="LRR_N_plant-typ"/>
</dbReference>
<accession>A0A2P6SH89</accession>
<keyword evidence="4" id="KW-0433">Leucine-rich repeat</keyword>
<evidence type="ECO:0000256" key="12">
    <source>
        <dbReference type="SAM" id="SignalP"/>
    </source>
</evidence>
<dbReference type="InterPro" id="IPR055414">
    <property type="entry name" value="LRR_R13L4/SHOC2-like"/>
</dbReference>
<organism evidence="15 16">
    <name type="scientific">Rosa chinensis</name>
    <name type="common">China rose</name>
    <dbReference type="NCBI Taxonomy" id="74649"/>
    <lineage>
        <taxon>Eukaryota</taxon>
        <taxon>Viridiplantae</taxon>
        <taxon>Streptophyta</taxon>
        <taxon>Embryophyta</taxon>
        <taxon>Tracheophyta</taxon>
        <taxon>Spermatophyta</taxon>
        <taxon>Magnoliopsida</taxon>
        <taxon>eudicotyledons</taxon>
        <taxon>Gunneridae</taxon>
        <taxon>Pentapetalae</taxon>
        <taxon>rosids</taxon>
        <taxon>fabids</taxon>
        <taxon>Rosales</taxon>
        <taxon>Rosaceae</taxon>
        <taxon>Rosoideae</taxon>
        <taxon>Rosoideae incertae sedis</taxon>
        <taxon>Rosa</taxon>
    </lineage>
</organism>
<keyword evidence="8" id="KW-1133">Transmembrane helix</keyword>
<dbReference type="Pfam" id="PF00560">
    <property type="entry name" value="LRR_1"/>
    <property type="match status" value="2"/>
</dbReference>
<feature type="chain" id="PRO_5015111880" evidence="12">
    <location>
        <begin position="29"/>
        <end position="465"/>
    </location>
</feature>
<keyword evidence="3" id="KW-1003">Cell membrane</keyword>
<evidence type="ECO:0000256" key="9">
    <source>
        <dbReference type="ARBA" id="ARBA00023136"/>
    </source>
</evidence>
<evidence type="ECO:0000256" key="5">
    <source>
        <dbReference type="ARBA" id="ARBA00022692"/>
    </source>
</evidence>
<evidence type="ECO:0000256" key="6">
    <source>
        <dbReference type="ARBA" id="ARBA00022729"/>
    </source>
</evidence>
<dbReference type="GO" id="GO:0005886">
    <property type="term" value="C:plasma membrane"/>
    <property type="evidence" value="ECO:0007669"/>
    <property type="project" value="UniProtKB-SubCell"/>
</dbReference>
<feature type="domain" description="Disease resistance R13L4/SHOC-2-like LRR" evidence="14">
    <location>
        <begin position="172"/>
        <end position="358"/>
    </location>
</feature>
<dbReference type="Proteomes" id="UP000238479">
    <property type="component" value="Chromosome 1"/>
</dbReference>
<dbReference type="FunFam" id="3.80.10.10:FF:000383">
    <property type="entry name" value="Leucine-rich repeat receptor protein kinase EMS1"/>
    <property type="match status" value="2"/>
</dbReference>
<name>A0A2P6SH89_ROSCH</name>
<keyword evidence="11" id="KW-0325">Glycoprotein</keyword>
<comment type="caution">
    <text evidence="15">The sequence shown here is derived from an EMBL/GenBank/DDBJ whole genome shotgun (WGS) entry which is preliminary data.</text>
</comment>
<dbReference type="Gramene" id="PRQ57996">
    <property type="protein sequence ID" value="PRQ57996"/>
    <property type="gene ID" value="RchiOBHm_Chr1g0354411"/>
</dbReference>
<dbReference type="Gene3D" id="3.80.10.10">
    <property type="entry name" value="Ribonuclease Inhibitor"/>
    <property type="match status" value="3"/>
</dbReference>
<evidence type="ECO:0000256" key="7">
    <source>
        <dbReference type="ARBA" id="ARBA00022737"/>
    </source>
</evidence>
<keyword evidence="7" id="KW-0677">Repeat</keyword>
<evidence type="ECO:0000256" key="8">
    <source>
        <dbReference type="ARBA" id="ARBA00022989"/>
    </source>
</evidence>
<dbReference type="Pfam" id="PF13855">
    <property type="entry name" value="LRR_8"/>
    <property type="match status" value="1"/>
</dbReference>
<proteinExistence type="inferred from homology"/>
<keyword evidence="9" id="KW-0472">Membrane</keyword>
<dbReference type="OMA" id="WEVFISE"/>
<evidence type="ECO:0000259" key="14">
    <source>
        <dbReference type="Pfam" id="PF23598"/>
    </source>
</evidence>
<keyword evidence="6 12" id="KW-0732">Signal</keyword>
<evidence type="ECO:0000256" key="11">
    <source>
        <dbReference type="ARBA" id="ARBA00023180"/>
    </source>
</evidence>
<comment type="subcellular location">
    <subcellularLocation>
        <location evidence="1">Cell membrane</location>
        <topology evidence="1">Single-pass type I membrane protein</topology>
    </subcellularLocation>
</comment>
<dbReference type="SMART" id="SM00365">
    <property type="entry name" value="LRR_SD22"/>
    <property type="match status" value="4"/>
</dbReference>
<evidence type="ECO:0000313" key="16">
    <source>
        <dbReference type="Proteomes" id="UP000238479"/>
    </source>
</evidence>
<dbReference type="PANTHER" id="PTHR48063:SF90">
    <property type="entry name" value="OS11G0565920 PROTEIN"/>
    <property type="match status" value="1"/>
</dbReference>